<feature type="signal peptide" evidence="11">
    <location>
        <begin position="1"/>
        <end position="29"/>
    </location>
</feature>
<protein>
    <recommendedName>
        <fullName evidence="14">Phosphatidylinositol-glycan biosynthesis class X protein</fullName>
    </recommendedName>
</protein>
<keyword evidence="11" id="KW-0732">Signal</keyword>
<evidence type="ECO:0000256" key="10">
    <source>
        <dbReference type="SAM" id="Phobius"/>
    </source>
</evidence>
<keyword evidence="8 10" id="KW-0472">Membrane</keyword>
<dbReference type="PANTHER" id="PTHR28650:SF1">
    <property type="entry name" value="PHOSPHATIDYLINOSITOL-GLYCAN BIOSYNTHESIS CLASS X PROTEIN"/>
    <property type="match status" value="1"/>
</dbReference>
<dbReference type="OrthoDB" id="5546453at2759"/>
<organism evidence="12 13">
    <name type="scientific">Tetracentron sinense</name>
    <name type="common">Spur-leaf</name>
    <dbReference type="NCBI Taxonomy" id="13715"/>
    <lineage>
        <taxon>Eukaryota</taxon>
        <taxon>Viridiplantae</taxon>
        <taxon>Streptophyta</taxon>
        <taxon>Embryophyta</taxon>
        <taxon>Tracheophyta</taxon>
        <taxon>Spermatophyta</taxon>
        <taxon>Magnoliopsida</taxon>
        <taxon>Trochodendrales</taxon>
        <taxon>Trochodendraceae</taxon>
        <taxon>Tetracentron</taxon>
    </lineage>
</organism>
<dbReference type="GO" id="GO:0005789">
    <property type="term" value="C:endoplasmic reticulum membrane"/>
    <property type="evidence" value="ECO:0007669"/>
    <property type="project" value="UniProtKB-SubCell"/>
</dbReference>
<dbReference type="Pfam" id="PF08320">
    <property type="entry name" value="PIG-X"/>
    <property type="match status" value="1"/>
</dbReference>
<sequence>MEIQHHVQVQMYLMLGIQFIILLAGVSDGDFVPTSSLPSELHKGCSCDINGCREVKQQRKDAGMGAAARVGIGGAAVPLGQLGKAVRVWTVKGRGWACLRLQRKVFADAVVFGDTNLEVPSALSNRTVVEVHMDIGCNVLSRHEKGLEINIDLPLHSRYPPLEGNGYSRVEIGAADLFTCCRIEEKSPQRNCLWMSIDQGSESKIGAVVWMIPSGIKAHAGAVSAVTFISALLSTLLIVLSSIYSPNFNNFGNSKKS</sequence>
<accession>A0A834Y850</accession>
<evidence type="ECO:0000313" key="12">
    <source>
        <dbReference type="EMBL" id="KAF8364898.1"/>
    </source>
</evidence>
<dbReference type="UniPathway" id="UPA00196"/>
<evidence type="ECO:0008006" key="14">
    <source>
        <dbReference type="Google" id="ProtNLM"/>
    </source>
</evidence>
<feature type="chain" id="PRO_5032973279" description="Phosphatidylinositol-glycan biosynthesis class X protein" evidence="11">
    <location>
        <begin position="30"/>
        <end position="257"/>
    </location>
</feature>
<feature type="transmembrane region" description="Helical" evidence="10">
    <location>
        <begin position="220"/>
        <end position="244"/>
    </location>
</feature>
<keyword evidence="7 10" id="KW-1133">Transmembrane helix</keyword>
<comment type="pathway">
    <text evidence="2">Glycolipid biosynthesis; glycosylphosphatidylinositol-anchor biosynthesis.</text>
</comment>
<dbReference type="GO" id="GO:0006506">
    <property type="term" value="P:GPI anchor biosynthetic process"/>
    <property type="evidence" value="ECO:0007669"/>
    <property type="project" value="UniProtKB-UniPathway"/>
</dbReference>
<dbReference type="SMART" id="SM00780">
    <property type="entry name" value="PIG-X"/>
    <property type="match status" value="1"/>
</dbReference>
<comment type="similarity">
    <text evidence="3">Belongs to the PIGX family.</text>
</comment>
<evidence type="ECO:0000256" key="4">
    <source>
        <dbReference type="ARBA" id="ARBA00022502"/>
    </source>
</evidence>
<keyword evidence="6" id="KW-0256">Endoplasmic reticulum</keyword>
<evidence type="ECO:0000256" key="6">
    <source>
        <dbReference type="ARBA" id="ARBA00022824"/>
    </source>
</evidence>
<evidence type="ECO:0000256" key="8">
    <source>
        <dbReference type="ARBA" id="ARBA00023136"/>
    </source>
</evidence>
<evidence type="ECO:0000256" key="5">
    <source>
        <dbReference type="ARBA" id="ARBA00022692"/>
    </source>
</evidence>
<evidence type="ECO:0000256" key="11">
    <source>
        <dbReference type="SAM" id="SignalP"/>
    </source>
</evidence>
<dbReference type="Proteomes" id="UP000655225">
    <property type="component" value="Unassembled WGS sequence"/>
</dbReference>
<evidence type="ECO:0000256" key="3">
    <source>
        <dbReference type="ARBA" id="ARBA00010345"/>
    </source>
</evidence>
<keyword evidence="5 10" id="KW-0812">Transmembrane</keyword>
<name>A0A834Y850_TETSI</name>
<dbReference type="InterPro" id="IPR040039">
    <property type="entry name" value="PIGX"/>
</dbReference>
<evidence type="ECO:0000256" key="7">
    <source>
        <dbReference type="ARBA" id="ARBA00022989"/>
    </source>
</evidence>
<reference evidence="12 13" key="1">
    <citation type="submission" date="2020-04" db="EMBL/GenBank/DDBJ databases">
        <title>Plant Genome Project.</title>
        <authorList>
            <person name="Zhang R.-G."/>
        </authorList>
    </citation>
    <scope>NUCLEOTIDE SEQUENCE [LARGE SCALE GENOMIC DNA]</scope>
    <source>
        <strain evidence="12">YNK0</strain>
        <tissue evidence="12">Leaf</tissue>
    </source>
</reference>
<evidence type="ECO:0000256" key="2">
    <source>
        <dbReference type="ARBA" id="ARBA00004687"/>
    </source>
</evidence>
<dbReference type="AlphaFoldDB" id="A0A834Y850"/>
<dbReference type="PANTHER" id="PTHR28650">
    <property type="entry name" value="PHOSPHATIDYLINOSITOL-GLYCAN BIOSYNTHESIS CLASS X PROTEIN"/>
    <property type="match status" value="1"/>
</dbReference>
<comment type="subcellular location">
    <subcellularLocation>
        <location evidence="1">Endoplasmic reticulum membrane</location>
        <topology evidence="1">Single-pass membrane protein</topology>
    </subcellularLocation>
</comment>
<keyword evidence="13" id="KW-1185">Reference proteome</keyword>
<evidence type="ECO:0000256" key="1">
    <source>
        <dbReference type="ARBA" id="ARBA00004389"/>
    </source>
</evidence>
<keyword evidence="4" id="KW-0337">GPI-anchor biosynthesis</keyword>
<evidence type="ECO:0000256" key="9">
    <source>
        <dbReference type="ARBA" id="ARBA00023180"/>
    </source>
</evidence>
<proteinExistence type="inferred from homology"/>
<evidence type="ECO:0000313" key="13">
    <source>
        <dbReference type="Proteomes" id="UP000655225"/>
    </source>
</evidence>
<dbReference type="InterPro" id="IPR013233">
    <property type="entry name" value="PIG-X/PBN1"/>
</dbReference>
<comment type="caution">
    <text evidence="12">The sequence shown here is derived from an EMBL/GenBank/DDBJ whole genome shotgun (WGS) entry which is preliminary data.</text>
</comment>
<dbReference type="EMBL" id="JABCRI010001149">
    <property type="protein sequence ID" value="KAF8364898.1"/>
    <property type="molecule type" value="Genomic_DNA"/>
</dbReference>
<keyword evidence="9" id="KW-0325">Glycoprotein</keyword>
<gene>
    <name evidence="12" type="ORF">HHK36_033119</name>
</gene>